<dbReference type="AlphaFoldDB" id="A0A455TNE4"/>
<sequence length="88" mass="10058">MKIYCNLASRSDNSLCLVFYRVNTIKNRITTMDCPILITGKTANIICILSVLHLQIEKDLSTSHALYLGKELLKLELSLIMHQDYTQN</sequence>
<dbReference type="Pfam" id="PF14251">
    <property type="entry name" value="PterinBD-DUF4346"/>
    <property type="match status" value="1"/>
</dbReference>
<accession>A0A455TNE4</accession>
<proteinExistence type="predicted"/>
<evidence type="ECO:0000259" key="1">
    <source>
        <dbReference type="Pfam" id="PF14251"/>
    </source>
</evidence>
<protein>
    <recommendedName>
        <fullName evidence="1">DUF4346 domain-containing protein</fullName>
    </recommendedName>
</protein>
<organism evidence="2">
    <name type="scientific">Palmaria palmata</name>
    <name type="common">Dulse</name>
    <name type="synonym">Rhodymenia palmata</name>
    <dbReference type="NCBI Taxonomy" id="2822"/>
    <lineage>
        <taxon>Eukaryota</taxon>
        <taxon>Rhodophyta</taxon>
        <taxon>Florideophyceae</taxon>
        <taxon>Nemaliophycidae</taxon>
        <taxon>Palmariales</taxon>
        <taxon>Palmariaceae</taxon>
        <taxon>Palmaria</taxon>
    </lineage>
</organism>
<dbReference type="InterPro" id="IPR025595">
    <property type="entry name" value="PterinBD-DUF4346"/>
</dbReference>
<reference evidence="2" key="1">
    <citation type="journal article" date="2019" name="Mar. Drugs">
        <title>In Silico Analysis of Relationship between Proteins from Plastid Genome of Red Alga Palmaria sp. (Japan) and Angiotensin I Converting Enzyme Inhibitory Peptides.</title>
        <authorList>
            <person name="Kumagai Y."/>
            <person name="Miyabe Y."/>
            <person name="Takeda T."/>
            <person name="Adachi K."/>
            <person name="Yasui H."/>
            <person name="Kishimura H."/>
        </authorList>
    </citation>
    <scope>NUCLEOTIDE SEQUENCE</scope>
</reference>
<evidence type="ECO:0000313" key="2">
    <source>
        <dbReference type="EMBL" id="BBI37312.1"/>
    </source>
</evidence>
<keyword evidence="2" id="KW-0150">Chloroplast</keyword>
<gene>
    <name evidence="2" type="primary">orf88</name>
</gene>
<geneLocation type="chloroplast" evidence="2"/>
<name>A0A455TNE4_PALPL</name>
<keyword evidence="2" id="KW-0934">Plastid</keyword>
<dbReference type="EMBL" id="AB807662">
    <property type="protein sequence ID" value="BBI37312.1"/>
    <property type="molecule type" value="Genomic_DNA"/>
</dbReference>
<feature type="domain" description="DUF4346" evidence="1">
    <location>
        <begin position="11"/>
        <end position="87"/>
    </location>
</feature>